<organism evidence="2">
    <name type="scientific">Anopheles atroparvus</name>
    <name type="common">European mosquito</name>
    <dbReference type="NCBI Taxonomy" id="41427"/>
    <lineage>
        <taxon>Eukaryota</taxon>
        <taxon>Metazoa</taxon>
        <taxon>Ecdysozoa</taxon>
        <taxon>Arthropoda</taxon>
        <taxon>Hexapoda</taxon>
        <taxon>Insecta</taxon>
        <taxon>Pterygota</taxon>
        <taxon>Neoptera</taxon>
        <taxon>Endopterygota</taxon>
        <taxon>Diptera</taxon>
        <taxon>Nematocera</taxon>
        <taxon>Culicoidea</taxon>
        <taxon>Culicidae</taxon>
        <taxon>Anophelinae</taxon>
        <taxon>Anopheles</taxon>
    </lineage>
</organism>
<feature type="region of interest" description="Disordered" evidence="1">
    <location>
        <begin position="302"/>
        <end position="323"/>
    </location>
</feature>
<reference evidence="2" key="1">
    <citation type="submission" date="2022-08" db="UniProtKB">
        <authorList>
            <consortium name="EnsemblMetazoa"/>
        </authorList>
    </citation>
    <scope>IDENTIFICATION</scope>
    <source>
        <strain evidence="2">EBRO</strain>
    </source>
</reference>
<feature type="region of interest" description="Disordered" evidence="1">
    <location>
        <begin position="1"/>
        <end position="38"/>
    </location>
</feature>
<protein>
    <submittedName>
        <fullName evidence="2">Uncharacterized protein</fullName>
    </submittedName>
</protein>
<feature type="region of interest" description="Disordered" evidence="1">
    <location>
        <begin position="335"/>
        <end position="362"/>
    </location>
</feature>
<accession>A0A182IZ21</accession>
<feature type="compositionally biased region" description="Basic and acidic residues" evidence="1">
    <location>
        <begin position="340"/>
        <end position="362"/>
    </location>
</feature>
<proteinExistence type="predicted"/>
<dbReference type="AlphaFoldDB" id="A0A182IZ21"/>
<evidence type="ECO:0000313" key="2">
    <source>
        <dbReference type="EnsemblMetazoa" id="AATE008243-PA.1"/>
    </source>
</evidence>
<evidence type="ECO:0000256" key="1">
    <source>
        <dbReference type="SAM" id="MobiDB-lite"/>
    </source>
</evidence>
<sequence length="408" mass="43871">MVVSDSPNLGLGGSPSDSSPRCSRSSVRSHRFSSSSLSNTMQKQSSLVKSAMMCFLVSWRLLMLKQLRSTMLLLATGPSLPPLLPPSPPSSFANDCLNFFSLSKYSSRANLSGVSPYTTNTTFSTSGMGNDDRPGGPAGPAPPVAAPPVEEAAAVELEPDVEANVVPVAGRSGVALLKLSIGPIQPPAPLLKMVNVRQKEKMILTNQIWIANAKDLFGGSALGGALKQRKRWRSSLADLILASSPPPNTQPLAEPTWGGSLKVWMRFKHRKPDTYDAQHANNDELASSSFLSGQVGAQAAKRQAAEQGYLPQTTTPPTPLGNDHITLRDARRLASLADNTKTRENVGTETEKEATLEDANEKTEPLTNTVVLYSARRNSRQVYDENPGMQLLQCLQIGGEKSSYCLRT</sequence>
<dbReference type="EnsemblMetazoa" id="AATE008243-RA">
    <property type="protein sequence ID" value="AATE008243-PA.1"/>
    <property type="gene ID" value="AATE008243"/>
</dbReference>
<dbReference type="VEuPathDB" id="VectorBase:AATE008243"/>
<feature type="region of interest" description="Disordered" evidence="1">
    <location>
        <begin position="122"/>
        <end position="147"/>
    </location>
</feature>
<feature type="compositionally biased region" description="Pro residues" evidence="1">
    <location>
        <begin position="137"/>
        <end position="146"/>
    </location>
</feature>
<name>A0A182IZ21_ANOAO</name>